<keyword evidence="2" id="KW-0812">Transmembrane</keyword>
<name>A0A8H5GDR2_9AGAR</name>
<dbReference type="AlphaFoldDB" id="A0A8H5GDR2"/>
<feature type="transmembrane region" description="Helical" evidence="2">
    <location>
        <begin position="101"/>
        <end position="123"/>
    </location>
</feature>
<evidence type="ECO:0000313" key="3">
    <source>
        <dbReference type="EMBL" id="KAF5336796.1"/>
    </source>
</evidence>
<keyword evidence="5" id="KW-1185">Reference proteome</keyword>
<proteinExistence type="predicted"/>
<protein>
    <submittedName>
        <fullName evidence="4">Uncharacterized protein</fullName>
    </submittedName>
</protein>
<gene>
    <name evidence="4" type="ORF">D9758_012601</name>
    <name evidence="3" type="ORF">D9758_015838</name>
</gene>
<feature type="transmembrane region" description="Helical" evidence="2">
    <location>
        <begin position="69"/>
        <end position="89"/>
    </location>
</feature>
<feature type="region of interest" description="Disordered" evidence="1">
    <location>
        <begin position="204"/>
        <end position="234"/>
    </location>
</feature>
<feature type="transmembrane region" description="Helical" evidence="2">
    <location>
        <begin position="129"/>
        <end position="147"/>
    </location>
</feature>
<evidence type="ECO:0000256" key="1">
    <source>
        <dbReference type="SAM" id="MobiDB-lite"/>
    </source>
</evidence>
<organism evidence="4 5">
    <name type="scientific">Tetrapyrgos nigripes</name>
    <dbReference type="NCBI Taxonomy" id="182062"/>
    <lineage>
        <taxon>Eukaryota</taxon>
        <taxon>Fungi</taxon>
        <taxon>Dikarya</taxon>
        <taxon>Basidiomycota</taxon>
        <taxon>Agaricomycotina</taxon>
        <taxon>Agaricomycetes</taxon>
        <taxon>Agaricomycetidae</taxon>
        <taxon>Agaricales</taxon>
        <taxon>Marasmiineae</taxon>
        <taxon>Marasmiaceae</taxon>
        <taxon>Tetrapyrgos</taxon>
    </lineage>
</organism>
<evidence type="ECO:0000256" key="2">
    <source>
        <dbReference type="SAM" id="Phobius"/>
    </source>
</evidence>
<evidence type="ECO:0000313" key="4">
    <source>
        <dbReference type="EMBL" id="KAF5363073.1"/>
    </source>
</evidence>
<keyword evidence="2" id="KW-1133">Transmembrane helix</keyword>
<feature type="compositionally biased region" description="Low complexity" evidence="1">
    <location>
        <begin position="204"/>
        <end position="215"/>
    </location>
</feature>
<comment type="caution">
    <text evidence="4">The sequence shown here is derived from an EMBL/GenBank/DDBJ whole genome shotgun (WGS) entry which is preliminary data.</text>
</comment>
<keyword evidence="2" id="KW-0472">Membrane</keyword>
<accession>A0A8H5GDR2</accession>
<sequence length="234" mass="25211">MTFPDFFIRVALAIRRLTIYNQIKRSQREVDPAKVVLQLKELSESRVRSLSILLAVLAPLTRLPSVVPAAWVIFLFLLSMTAAALCDRIHPDQLSTFSPGLFTFMHSIPGLCVCGVLLAAMIRFSENKAVAIVQLLVFGVFALVVLLSSKTDEEISAVDEERVAGSRLAIAGIGQSVSEGANTRTDGAMSGGVRLRMTDTTLAPTTAATSSPSDSYHTPSYPAVPPPAKLRARV</sequence>
<dbReference type="EMBL" id="JAACJM010000035">
    <property type="protein sequence ID" value="KAF5363073.1"/>
    <property type="molecule type" value="Genomic_DNA"/>
</dbReference>
<dbReference type="EMBL" id="JAACJM010000220">
    <property type="protein sequence ID" value="KAF5336796.1"/>
    <property type="molecule type" value="Genomic_DNA"/>
</dbReference>
<dbReference type="Proteomes" id="UP000559256">
    <property type="component" value="Unassembled WGS sequence"/>
</dbReference>
<evidence type="ECO:0000313" key="5">
    <source>
        <dbReference type="Proteomes" id="UP000559256"/>
    </source>
</evidence>
<reference evidence="4 5" key="1">
    <citation type="journal article" date="2020" name="ISME J.">
        <title>Uncovering the hidden diversity of litter-decomposition mechanisms in mushroom-forming fungi.</title>
        <authorList>
            <person name="Floudas D."/>
            <person name="Bentzer J."/>
            <person name="Ahren D."/>
            <person name="Johansson T."/>
            <person name="Persson P."/>
            <person name="Tunlid A."/>
        </authorList>
    </citation>
    <scope>NUCLEOTIDE SEQUENCE [LARGE SCALE GENOMIC DNA]</scope>
    <source>
        <strain evidence="4 5">CBS 291.85</strain>
    </source>
</reference>